<feature type="region of interest" description="Disordered" evidence="1">
    <location>
        <begin position="1"/>
        <end position="65"/>
    </location>
</feature>
<dbReference type="Proteomes" id="UP000567795">
    <property type="component" value="Unassembled WGS sequence"/>
</dbReference>
<keyword evidence="3" id="KW-1185">Reference proteome</keyword>
<dbReference type="EMBL" id="JACBZD010000002">
    <property type="protein sequence ID" value="NYI07746.1"/>
    <property type="molecule type" value="Genomic_DNA"/>
</dbReference>
<accession>A0A852ZZI1</accession>
<dbReference type="InterPro" id="IPR057705">
    <property type="entry name" value="DUF7945"/>
</dbReference>
<gene>
    <name evidence="2" type="ORF">FHU37_004775</name>
</gene>
<dbReference type="Pfam" id="PF25656">
    <property type="entry name" value="DUF7945"/>
    <property type="match status" value="1"/>
</dbReference>
<evidence type="ECO:0000313" key="2">
    <source>
        <dbReference type="EMBL" id="NYI07746.1"/>
    </source>
</evidence>
<sequence length="245" mass="26502">MPPFDATDQTDQFARTDHADQLDRNDPNDRIHRAGEAARAAQAEEKATGKKPGRTYAPPRRSTTMAGMPIHDMPWWRWRSRVRSALHMLGDPRFQQECWLPGVPGWGDVTDAVYRLVEDTWLDNWSAERYVGAIFRDEEEARAVDAAVLAVLAVFHRVGADAPAGAYLADQGWAEVVRTAWEAHARLAAADGEDPSEYPRPLDAAGLPISAANMAAGFAAGAVPQGPPGGAQGQGAPGPILPPPR</sequence>
<protein>
    <submittedName>
        <fullName evidence="2">Uncharacterized protein</fullName>
    </submittedName>
</protein>
<feature type="region of interest" description="Disordered" evidence="1">
    <location>
        <begin position="220"/>
        <end position="245"/>
    </location>
</feature>
<dbReference type="NCBIfam" id="NF047838">
    <property type="entry name" value="SCO4402_fam"/>
    <property type="match status" value="1"/>
</dbReference>
<evidence type="ECO:0000313" key="3">
    <source>
        <dbReference type="Proteomes" id="UP000567795"/>
    </source>
</evidence>
<name>A0A852ZZI1_9ACTN</name>
<comment type="caution">
    <text evidence="2">The sequence shown here is derived from an EMBL/GenBank/DDBJ whole genome shotgun (WGS) entry which is preliminary data.</text>
</comment>
<organism evidence="2 3">
    <name type="scientific">Allostreptomyces psammosilenae</name>
    <dbReference type="NCBI Taxonomy" id="1892865"/>
    <lineage>
        <taxon>Bacteria</taxon>
        <taxon>Bacillati</taxon>
        <taxon>Actinomycetota</taxon>
        <taxon>Actinomycetes</taxon>
        <taxon>Kitasatosporales</taxon>
        <taxon>Streptomycetaceae</taxon>
        <taxon>Allostreptomyces</taxon>
    </lineage>
</organism>
<evidence type="ECO:0000256" key="1">
    <source>
        <dbReference type="SAM" id="MobiDB-lite"/>
    </source>
</evidence>
<reference evidence="2 3" key="1">
    <citation type="submission" date="2020-07" db="EMBL/GenBank/DDBJ databases">
        <title>Sequencing the genomes of 1000 actinobacteria strains.</title>
        <authorList>
            <person name="Klenk H.-P."/>
        </authorList>
    </citation>
    <scope>NUCLEOTIDE SEQUENCE [LARGE SCALE GENOMIC DNA]</scope>
    <source>
        <strain evidence="2 3">DSM 42178</strain>
    </source>
</reference>
<proteinExistence type="predicted"/>
<feature type="compositionally biased region" description="Basic and acidic residues" evidence="1">
    <location>
        <begin position="14"/>
        <end position="48"/>
    </location>
</feature>
<dbReference type="AlphaFoldDB" id="A0A852ZZI1"/>